<dbReference type="AlphaFoldDB" id="A0A2K8UGF4"/>
<dbReference type="InterPro" id="IPR035093">
    <property type="entry name" value="RelE/ParE_toxin_dom_sf"/>
</dbReference>
<dbReference type="Pfam" id="PF05016">
    <property type="entry name" value="ParE_toxin"/>
    <property type="match status" value="1"/>
</dbReference>
<dbReference type="OrthoDB" id="9798046at2"/>
<dbReference type="RefSeq" id="WP_100921868.1">
    <property type="nucleotide sequence ID" value="NZ_CP020370.1"/>
</dbReference>
<sequence length="106" mass="12214">MSLEVFVTEDATRDLYGIFDYIADYDSPAKAHDVLDRLEAVIAGLADLPERGGHPKELVKLGIREYREVHFKPYRIVYRVLGDGVYVYLVADGRREMQTLLTRRLL</sequence>
<dbReference type="PANTHER" id="PTHR33755">
    <property type="entry name" value="TOXIN PARE1-RELATED"/>
    <property type="match status" value="1"/>
</dbReference>
<reference evidence="3 4" key="1">
    <citation type="submission" date="2017-03" db="EMBL/GenBank/DDBJ databases">
        <title>Complete genome sequence of Candidatus 'Thiodictyon syntrophicum' sp. nov. strain Cad16T, a photolithoautotroph purple sulfur bacterium isolated from an alpine meromictic lake.</title>
        <authorList>
            <person name="Luedin S.M."/>
            <person name="Pothier J.F."/>
            <person name="Danza F."/>
            <person name="Storelli N."/>
            <person name="Wittwer M."/>
            <person name="Tonolla M."/>
        </authorList>
    </citation>
    <scope>NUCLEOTIDE SEQUENCE [LARGE SCALE GENOMIC DNA]</scope>
    <source>
        <strain evidence="3 4">Cad16T</strain>
    </source>
</reference>
<evidence type="ECO:0000313" key="4">
    <source>
        <dbReference type="Proteomes" id="UP000232638"/>
    </source>
</evidence>
<name>A0A2K8UGF4_9GAMM</name>
<keyword evidence="2" id="KW-1277">Toxin-antitoxin system</keyword>
<dbReference type="KEGG" id="tsy:THSYN_26840"/>
<evidence type="ECO:0000313" key="3">
    <source>
        <dbReference type="EMBL" id="AUB84201.1"/>
    </source>
</evidence>
<keyword evidence="4" id="KW-1185">Reference proteome</keyword>
<evidence type="ECO:0000256" key="1">
    <source>
        <dbReference type="ARBA" id="ARBA00006226"/>
    </source>
</evidence>
<dbReference type="EMBL" id="CP020370">
    <property type="protein sequence ID" value="AUB84201.1"/>
    <property type="molecule type" value="Genomic_DNA"/>
</dbReference>
<evidence type="ECO:0000256" key="2">
    <source>
        <dbReference type="ARBA" id="ARBA00022649"/>
    </source>
</evidence>
<accession>A0A2K8UGF4</accession>
<dbReference type="Gene3D" id="3.30.2310.20">
    <property type="entry name" value="RelE-like"/>
    <property type="match status" value="1"/>
</dbReference>
<protein>
    <submittedName>
        <fullName evidence="3">Plasmid stabilization protein</fullName>
    </submittedName>
</protein>
<dbReference type="Proteomes" id="UP000232638">
    <property type="component" value="Chromosome"/>
</dbReference>
<dbReference type="InterPro" id="IPR007712">
    <property type="entry name" value="RelE/ParE_toxin"/>
</dbReference>
<dbReference type="SUPFAM" id="SSF143011">
    <property type="entry name" value="RelE-like"/>
    <property type="match status" value="1"/>
</dbReference>
<organism evidence="3 4">
    <name type="scientific">Candidatus Thiodictyon syntrophicum</name>
    <dbReference type="NCBI Taxonomy" id="1166950"/>
    <lineage>
        <taxon>Bacteria</taxon>
        <taxon>Pseudomonadati</taxon>
        <taxon>Pseudomonadota</taxon>
        <taxon>Gammaproteobacteria</taxon>
        <taxon>Chromatiales</taxon>
        <taxon>Chromatiaceae</taxon>
        <taxon>Thiodictyon</taxon>
    </lineage>
</organism>
<comment type="similarity">
    <text evidence="1">Belongs to the RelE toxin family.</text>
</comment>
<gene>
    <name evidence="3" type="ORF">THSYN_26840</name>
</gene>
<dbReference type="InterPro" id="IPR051803">
    <property type="entry name" value="TA_system_RelE-like_toxin"/>
</dbReference>
<proteinExistence type="inferred from homology"/>